<comment type="caution">
    <text evidence="1">The sequence shown here is derived from an EMBL/GenBank/DDBJ whole genome shotgun (WGS) entry which is preliminary data.</text>
</comment>
<sequence>MNQGSRCTLHSRLVLKNRAKINTIQISEGEEEEREEDLDEEAEEEVVVLVVGGGSEARWEGPPAREYRQCALYHPSSYVNAALPATSATVVIGHGEKDSAPGPALSWPALAALAISTYGRPMSGASVVRGGDSYDPTHAVS</sequence>
<evidence type="ECO:0000313" key="1">
    <source>
        <dbReference type="EMBL" id="MPC47806.1"/>
    </source>
</evidence>
<proteinExistence type="predicted"/>
<keyword evidence="2" id="KW-1185">Reference proteome</keyword>
<name>A0A5B7FQQ1_PORTR</name>
<dbReference type="EMBL" id="VSRR010007931">
    <property type="protein sequence ID" value="MPC47806.1"/>
    <property type="molecule type" value="Genomic_DNA"/>
</dbReference>
<dbReference type="AlphaFoldDB" id="A0A5B7FQQ1"/>
<evidence type="ECO:0000313" key="2">
    <source>
        <dbReference type="Proteomes" id="UP000324222"/>
    </source>
</evidence>
<organism evidence="1 2">
    <name type="scientific">Portunus trituberculatus</name>
    <name type="common">Swimming crab</name>
    <name type="synonym">Neptunus trituberculatus</name>
    <dbReference type="NCBI Taxonomy" id="210409"/>
    <lineage>
        <taxon>Eukaryota</taxon>
        <taxon>Metazoa</taxon>
        <taxon>Ecdysozoa</taxon>
        <taxon>Arthropoda</taxon>
        <taxon>Crustacea</taxon>
        <taxon>Multicrustacea</taxon>
        <taxon>Malacostraca</taxon>
        <taxon>Eumalacostraca</taxon>
        <taxon>Eucarida</taxon>
        <taxon>Decapoda</taxon>
        <taxon>Pleocyemata</taxon>
        <taxon>Brachyura</taxon>
        <taxon>Eubrachyura</taxon>
        <taxon>Portunoidea</taxon>
        <taxon>Portunidae</taxon>
        <taxon>Portuninae</taxon>
        <taxon>Portunus</taxon>
    </lineage>
</organism>
<gene>
    <name evidence="1" type="ORF">E2C01_041563</name>
</gene>
<reference evidence="1 2" key="1">
    <citation type="submission" date="2019-05" db="EMBL/GenBank/DDBJ databases">
        <title>Another draft genome of Portunus trituberculatus and its Hox gene families provides insights of decapod evolution.</title>
        <authorList>
            <person name="Jeong J.-H."/>
            <person name="Song I."/>
            <person name="Kim S."/>
            <person name="Choi T."/>
            <person name="Kim D."/>
            <person name="Ryu S."/>
            <person name="Kim W."/>
        </authorList>
    </citation>
    <scope>NUCLEOTIDE SEQUENCE [LARGE SCALE GENOMIC DNA]</scope>
    <source>
        <tissue evidence="1">Muscle</tissue>
    </source>
</reference>
<dbReference type="Proteomes" id="UP000324222">
    <property type="component" value="Unassembled WGS sequence"/>
</dbReference>
<accession>A0A5B7FQQ1</accession>
<protein>
    <submittedName>
        <fullName evidence="1">Uncharacterized protein</fullName>
    </submittedName>
</protein>